<dbReference type="Pfam" id="PF03323">
    <property type="entry name" value="GerA"/>
    <property type="match status" value="1"/>
</dbReference>
<evidence type="ECO:0000256" key="2">
    <source>
        <dbReference type="ARBA" id="ARBA00023136"/>
    </source>
</evidence>
<keyword evidence="3" id="KW-1133">Transmembrane helix</keyword>
<evidence type="ECO:0000313" key="4">
    <source>
        <dbReference type="EMBL" id="NEU04061.1"/>
    </source>
</evidence>
<proteinExistence type="inferred from homology"/>
<dbReference type="PIRSF" id="PIRSF005690">
    <property type="entry name" value="GerBA"/>
    <property type="match status" value="1"/>
</dbReference>
<keyword evidence="2 3" id="KW-0472">Membrane</keyword>
<comment type="caution">
    <text evidence="4">The sequence shown here is derived from an EMBL/GenBank/DDBJ whole genome shotgun (WGS) entry which is preliminary data.</text>
</comment>
<feature type="transmembrane region" description="Helical" evidence="3">
    <location>
        <begin position="282"/>
        <end position="306"/>
    </location>
</feature>
<dbReference type="Proteomes" id="UP000481872">
    <property type="component" value="Unassembled WGS sequence"/>
</dbReference>
<dbReference type="InterPro" id="IPR004995">
    <property type="entry name" value="Spore_Ger"/>
</dbReference>
<name>A0A6M0H2D5_9CLOT</name>
<feature type="transmembrane region" description="Helical" evidence="3">
    <location>
        <begin position="359"/>
        <end position="392"/>
    </location>
</feature>
<evidence type="ECO:0000256" key="1">
    <source>
        <dbReference type="ARBA" id="ARBA00005278"/>
    </source>
</evidence>
<dbReference type="RefSeq" id="WP_199869309.1">
    <property type="nucleotide sequence ID" value="NZ_JAAGPU010000004.1"/>
</dbReference>
<evidence type="ECO:0000256" key="3">
    <source>
        <dbReference type="SAM" id="Phobius"/>
    </source>
</evidence>
<keyword evidence="5" id="KW-1185">Reference proteome</keyword>
<dbReference type="PANTHER" id="PTHR22550">
    <property type="entry name" value="SPORE GERMINATION PROTEIN"/>
    <property type="match status" value="1"/>
</dbReference>
<sequence length="483" mass="53959">MEEKIHLSTKENMDFVKAVFKNATDVVFRDFYAGNRKLGLVYIDGMADKDLLNDFLLKPAMANKDKIDGFETLKNSIISVSDIKDVTKMSDGILSVLSGETLVFVEGLPYAHVIANRSWPNRGIGEPAGETVIRGSREGFTETIRFNTALVRRRIRDTRLKVESKQIGVRSKTDIAIMYIEDIVDPEILGELKERLDNINLDAILDSGYIEQYIEENPFSPFPQIQSTERPDVVAAGLYDGRIGILVDNSPFALIVPAVMATFLQSPDDYYNRWLNGSIVRIIRFLAIMLAIVLPALYVAITSFHTSLIPSKLAYAMARSREGVPFPAYMEALFMEFSLALLIEAITKLPKPVGSTIGIVGGLILGQSAVTAGLASPIMVIVLGITAIATFLIPNYVITYAFSYFRVMIIILAAFLGLYGVVIGVIFLLIHLIRLKSFGIPYLSPGVNLSEKDMKDMYVRLPFSIFKYRPRFMHTQDKIRQKE</sequence>
<feature type="transmembrane region" description="Helical" evidence="3">
    <location>
        <begin position="404"/>
        <end position="430"/>
    </location>
</feature>
<dbReference type="EMBL" id="JAAGPU010000004">
    <property type="protein sequence ID" value="NEU04061.1"/>
    <property type="molecule type" value="Genomic_DNA"/>
</dbReference>
<gene>
    <name evidence="4" type="ORF">G3M99_04160</name>
</gene>
<dbReference type="PANTHER" id="PTHR22550:SF5">
    <property type="entry name" value="LEUCINE ZIPPER PROTEIN 4"/>
    <property type="match status" value="1"/>
</dbReference>
<accession>A0A6M0H2D5</accession>
<feature type="transmembrane region" description="Helical" evidence="3">
    <location>
        <begin position="326"/>
        <end position="347"/>
    </location>
</feature>
<comment type="similarity">
    <text evidence="1">Belongs to the GerABKA family.</text>
</comment>
<dbReference type="InterPro" id="IPR050768">
    <property type="entry name" value="UPF0353/GerABKA_families"/>
</dbReference>
<protein>
    <submittedName>
        <fullName evidence="4">Spore germination protein</fullName>
    </submittedName>
</protein>
<dbReference type="GO" id="GO:0009847">
    <property type="term" value="P:spore germination"/>
    <property type="evidence" value="ECO:0007669"/>
    <property type="project" value="InterPro"/>
</dbReference>
<dbReference type="GO" id="GO:0016020">
    <property type="term" value="C:membrane"/>
    <property type="evidence" value="ECO:0007669"/>
    <property type="project" value="InterPro"/>
</dbReference>
<dbReference type="AlphaFoldDB" id="A0A6M0H2D5"/>
<keyword evidence="3" id="KW-0812">Transmembrane</keyword>
<evidence type="ECO:0000313" key="5">
    <source>
        <dbReference type="Proteomes" id="UP000481872"/>
    </source>
</evidence>
<organism evidence="4 5">
    <name type="scientific">Clostridium senegalense</name>
    <dbReference type="NCBI Taxonomy" id="1465809"/>
    <lineage>
        <taxon>Bacteria</taxon>
        <taxon>Bacillati</taxon>
        <taxon>Bacillota</taxon>
        <taxon>Clostridia</taxon>
        <taxon>Eubacteriales</taxon>
        <taxon>Clostridiaceae</taxon>
        <taxon>Clostridium</taxon>
    </lineage>
</organism>
<reference evidence="4 5" key="1">
    <citation type="submission" date="2020-02" db="EMBL/GenBank/DDBJ databases">
        <title>Genome assembly of a novel Clostridium senegalense strain.</title>
        <authorList>
            <person name="Gupta T.B."/>
            <person name="Jauregui R."/>
            <person name="Maclean P."/>
            <person name="Nawarathana A."/>
            <person name="Brightwell G."/>
        </authorList>
    </citation>
    <scope>NUCLEOTIDE SEQUENCE [LARGE SCALE GENOMIC DNA]</scope>
    <source>
        <strain evidence="4 5">AGRFS4</strain>
    </source>
</reference>